<sequence>MTSSSAVRQSFLRCLDNSRLSPEPYNHWLLSQALPEDAADGIAALPWAPPTVQETYGKRETNNASRTYFGAENQARHPVCAAVAEAFQSRDVTDAIQRTCGVDLSGTSLRIEYCQDTDGFWLEPHTDIGVKKYTMLIYLSKGPDCEDWGTDVLDETKTIVARAPYAFNEGLIFIPGTNTWHGFAKRPINGVRKSIIVNYVGPEWRARHELAFPDAPIT</sequence>
<dbReference type="RefSeq" id="WP_209769511.1">
    <property type="nucleotide sequence ID" value="NZ_JAGINP010000020.1"/>
</dbReference>
<dbReference type="Gene3D" id="2.60.120.620">
    <property type="entry name" value="q2cbj1_9rhob like domain"/>
    <property type="match status" value="1"/>
</dbReference>
<proteinExistence type="predicted"/>
<comment type="caution">
    <text evidence="1">The sequence shown here is derived from an EMBL/GenBank/DDBJ whole genome shotgun (WGS) entry which is preliminary data.</text>
</comment>
<name>A0ABS4SSN8_9PROT</name>
<organism evidence="1 2">
    <name type="scientific">Azospirillum rugosum</name>
    <dbReference type="NCBI Taxonomy" id="416170"/>
    <lineage>
        <taxon>Bacteria</taxon>
        <taxon>Pseudomonadati</taxon>
        <taxon>Pseudomonadota</taxon>
        <taxon>Alphaproteobacteria</taxon>
        <taxon>Rhodospirillales</taxon>
        <taxon>Azospirillaceae</taxon>
        <taxon>Azospirillum</taxon>
    </lineage>
</organism>
<reference evidence="1 2" key="1">
    <citation type="submission" date="2021-03" db="EMBL/GenBank/DDBJ databases">
        <title>Genomic Encyclopedia of Type Strains, Phase III (KMG-III): the genomes of soil and plant-associated and newly described type strains.</title>
        <authorList>
            <person name="Whitman W."/>
        </authorList>
    </citation>
    <scope>NUCLEOTIDE SEQUENCE [LARGE SCALE GENOMIC DNA]</scope>
    <source>
        <strain evidence="1 2">IMMIB AFH-6</strain>
    </source>
</reference>
<accession>A0ABS4SSN8</accession>
<evidence type="ECO:0000313" key="2">
    <source>
        <dbReference type="Proteomes" id="UP000781958"/>
    </source>
</evidence>
<dbReference type="Proteomes" id="UP000781958">
    <property type="component" value="Unassembled WGS sequence"/>
</dbReference>
<keyword evidence="2" id="KW-1185">Reference proteome</keyword>
<protein>
    <recommendedName>
        <fullName evidence="3">2OG-Fe(II) oxygenase</fullName>
    </recommendedName>
</protein>
<dbReference type="EMBL" id="JAGINP010000020">
    <property type="protein sequence ID" value="MBP2295118.1"/>
    <property type="molecule type" value="Genomic_DNA"/>
</dbReference>
<evidence type="ECO:0008006" key="3">
    <source>
        <dbReference type="Google" id="ProtNLM"/>
    </source>
</evidence>
<gene>
    <name evidence="1" type="ORF">J2851_004921</name>
</gene>
<evidence type="ECO:0000313" key="1">
    <source>
        <dbReference type="EMBL" id="MBP2295118.1"/>
    </source>
</evidence>